<sequence length="131" mass="14360">MLKRLPALALFAVLAACSSRPDDALIRTQLVEALTRDAGGLFTVENVVKTNGFEASSNVYQADVEYDLVFQKSLSGVTAGVRDAHNPLAAGLGTVLLGARYGDFRAGQRLRQQEKLTFHKTERGWQLQPRE</sequence>
<keyword evidence="2" id="KW-1185">Reference proteome</keyword>
<name>A0A4R2LAJ6_9GAMM</name>
<gene>
    <name evidence="1" type="ORF">EV699_109174</name>
</gene>
<reference evidence="1 2" key="1">
    <citation type="submission" date="2019-03" db="EMBL/GenBank/DDBJ databases">
        <title>Genomic Encyclopedia of Type Strains, Phase IV (KMG-IV): sequencing the most valuable type-strain genomes for metagenomic binning, comparative biology and taxonomic classification.</title>
        <authorList>
            <person name="Goeker M."/>
        </authorList>
    </citation>
    <scope>NUCLEOTIDE SEQUENCE [LARGE SCALE GENOMIC DNA]</scope>
    <source>
        <strain evidence="1 2">DSM 25287</strain>
    </source>
</reference>
<dbReference type="PROSITE" id="PS51257">
    <property type="entry name" value="PROKAR_LIPOPROTEIN"/>
    <property type="match status" value="1"/>
</dbReference>
<evidence type="ECO:0008006" key="3">
    <source>
        <dbReference type="Google" id="ProtNLM"/>
    </source>
</evidence>
<organism evidence="1 2">
    <name type="scientific">Plasticicumulans lactativorans</name>
    <dbReference type="NCBI Taxonomy" id="1133106"/>
    <lineage>
        <taxon>Bacteria</taxon>
        <taxon>Pseudomonadati</taxon>
        <taxon>Pseudomonadota</taxon>
        <taxon>Gammaproteobacteria</taxon>
        <taxon>Candidatus Competibacteraceae</taxon>
        <taxon>Plasticicumulans</taxon>
    </lineage>
</organism>
<evidence type="ECO:0000313" key="2">
    <source>
        <dbReference type="Proteomes" id="UP000295765"/>
    </source>
</evidence>
<dbReference type="OrthoDB" id="5769674at2"/>
<protein>
    <recommendedName>
        <fullName evidence="3">Lipoprotein</fullName>
    </recommendedName>
</protein>
<accession>A0A4R2LAJ6</accession>
<proteinExistence type="predicted"/>
<comment type="caution">
    <text evidence="1">The sequence shown here is derived from an EMBL/GenBank/DDBJ whole genome shotgun (WGS) entry which is preliminary data.</text>
</comment>
<dbReference type="RefSeq" id="WP_132542058.1">
    <property type="nucleotide sequence ID" value="NZ_SLWY01000009.1"/>
</dbReference>
<dbReference type="AlphaFoldDB" id="A0A4R2LAJ6"/>
<evidence type="ECO:0000313" key="1">
    <source>
        <dbReference type="EMBL" id="TCO81332.1"/>
    </source>
</evidence>
<dbReference type="EMBL" id="SLWY01000009">
    <property type="protein sequence ID" value="TCO81332.1"/>
    <property type="molecule type" value="Genomic_DNA"/>
</dbReference>
<dbReference type="Proteomes" id="UP000295765">
    <property type="component" value="Unassembled WGS sequence"/>
</dbReference>